<evidence type="ECO:0000259" key="2">
    <source>
        <dbReference type="PROSITE" id="PS50003"/>
    </source>
</evidence>
<dbReference type="FunFam" id="2.30.29.30:FF:000023">
    <property type="entry name" value="Kinesin family member 1B"/>
    <property type="match status" value="1"/>
</dbReference>
<dbReference type="Pfam" id="PF00169">
    <property type="entry name" value="PH"/>
    <property type="match status" value="1"/>
</dbReference>
<dbReference type="PROSITE" id="PS50003">
    <property type="entry name" value="PH_DOMAIN"/>
    <property type="match status" value="1"/>
</dbReference>
<dbReference type="SMART" id="SM00233">
    <property type="entry name" value="PH"/>
    <property type="match status" value="1"/>
</dbReference>
<organism evidence="3 4">
    <name type="scientific">Stichopus japonicus</name>
    <name type="common">Sea cucumber</name>
    <dbReference type="NCBI Taxonomy" id="307972"/>
    <lineage>
        <taxon>Eukaryota</taxon>
        <taxon>Metazoa</taxon>
        <taxon>Echinodermata</taxon>
        <taxon>Eleutherozoa</taxon>
        <taxon>Echinozoa</taxon>
        <taxon>Holothuroidea</taxon>
        <taxon>Aspidochirotacea</taxon>
        <taxon>Aspidochirotida</taxon>
        <taxon>Stichopodidae</taxon>
        <taxon>Apostichopus</taxon>
    </lineage>
</organism>
<dbReference type="STRING" id="307972.A0A2G8JQW8"/>
<sequence>MELPLVTLQSADEDGEQPCDGTVTSTNDIVANPMIQEASSLEPQNGRKVPVPTDLPGLQRTGVEGDLDEFGHRKYHRPMFVPEPGGVSEGFLNFLEEETAGWVTRYVVVRRPYVFIYSTDKDPVERGLINLALARIEYSEDQQAMLRTPNTFTVSTKYRGFLLQTLADKDLFDWLYAFNPLLAGSIRSKLARRTNDMAV</sequence>
<feature type="domain" description="PH" evidence="2">
    <location>
        <begin position="85"/>
        <end position="183"/>
    </location>
</feature>
<protein>
    <submittedName>
        <fullName evidence="3">Putative kinesin-like protein KIF1A</fullName>
    </submittedName>
</protein>
<evidence type="ECO:0000313" key="3">
    <source>
        <dbReference type="EMBL" id="PIK38164.1"/>
    </source>
</evidence>
<dbReference type="Proteomes" id="UP000230750">
    <property type="component" value="Unassembled WGS sequence"/>
</dbReference>
<dbReference type="InterPro" id="IPR001849">
    <property type="entry name" value="PH_domain"/>
</dbReference>
<gene>
    <name evidence="3" type="ORF">BSL78_24999</name>
</gene>
<evidence type="ECO:0000313" key="4">
    <source>
        <dbReference type="Proteomes" id="UP000230750"/>
    </source>
</evidence>
<keyword evidence="4" id="KW-1185">Reference proteome</keyword>
<dbReference type="InterPro" id="IPR049780">
    <property type="entry name" value="PH_KIFIA_KIFIB"/>
</dbReference>
<feature type="region of interest" description="Disordered" evidence="1">
    <location>
        <begin position="42"/>
        <end position="61"/>
    </location>
</feature>
<dbReference type="EMBL" id="MRZV01001395">
    <property type="protein sequence ID" value="PIK38164.1"/>
    <property type="molecule type" value="Genomic_DNA"/>
</dbReference>
<dbReference type="Gene3D" id="2.30.29.30">
    <property type="entry name" value="Pleckstrin-homology domain (PH domain)/Phosphotyrosine-binding domain (PTB)"/>
    <property type="match status" value="1"/>
</dbReference>
<proteinExistence type="predicted"/>
<evidence type="ECO:0000256" key="1">
    <source>
        <dbReference type="SAM" id="MobiDB-lite"/>
    </source>
</evidence>
<accession>A0A2G8JQW8</accession>
<reference evidence="3 4" key="1">
    <citation type="journal article" date="2017" name="PLoS Biol.">
        <title>The sea cucumber genome provides insights into morphological evolution and visceral regeneration.</title>
        <authorList>
            <person name="Zhang X."/>
            <person name="Sun L."/>
            <person name="Yuan J."/>
            <person name="Sun Y."/>
            <person name="Gao Y."/>
            <person name="Zhang L."/>
            <person name="Li S."/>
            <person name="Dai H."/>
            <person name="Hamel J.F."/>
            <person name="Liu C."/>
            <person name="Yu Y."/>
            <person name="Liu S."/>
            <person name="Lin W."/>
            <person name="Guo K."/>
            <person name="Jin S."/>
            <person name="Xu P."/>
            <person name="Storey K.B."/>
            <person name="Huan P."/>
            <person name="Zhang T."/>
            <person name="Zhou Y."/>
            <person name="Zhang J."/>
            <person name="Lin C."/>
            <person name="Li X."/>
            <person name="Xing L."/>
            <person name="Huo D."/>
            <person name="Sun M."/>
            <person name="Wang L."/>
            <person name="Mercier A."/>
            <person name="Li F."/>
            <person name="Yang H."/>
            <person name="Xiang J."/>
        </authorList>
    </citation>
    <scope>NUCLEOTIDE SEQUENCE [LARGE SCALE GENOMIC DNA]</scope>
    <source>
        <strain evidence="3">Shaxun</strain>
        <tissue evidence="3">Muscle</tissue>
    </source>
</reference>
<dbReference type="SUPFAM" id="SSF50729">
    <property type="entry name" value="PH domain-like"/>
    <property type="match status" value="1"/>
</dbReference>
<name>A0A2G8JQW8_STIJA</name>
<dbReference type="CDD" id="cd01233">
    <property type="entry name" value="PH_KIFIA_KIFIB"/>
    <property type="match status" value="1"/>
</dbReference>
<comment type="caution">
    <text evidence="3">The sequence shown here is derived from an EMBL/GenBank/DDBJ whole genome shotgun (WGS) entry which is preliminary data.</text>
</comment>
<dbReference type="OrthoDB" id="3176171at2759"/>
<dbReference type="InterPro" id="IPR011993">
    <property type="entry name" value="PH-like_dom_sf"/>
</dbReference>
<dbReference type="AlphaFoldDB" id="A0A2G8JQW8"/>